<organism evidence="1 2">
    <name type="scientific">Acaromyces ingoldii</name>
    <dbReference type="NCBI Taxonomy" id="215250"/>
    <lineage>
        <taxon>Eukaryota</taxon>
        <taxon>Fungi</taxon>
        <taxon>Dikarya</taxon>
        <taxon>Basidiomycota</taxon>
        <taxon>Ustilaginomycotina</taxon>
        <taxon>Exobasidiomycetes</taxon>
        <taxon>Exobasidiales</taxon>
        <taxon>Cryptobasidiaceae</taxon>
        <taxon>Acaromyces</taxon>
    </lineage>
</organism>
<accession>A0A316YKX2</accession>
<dbReference type="SUPFAM" id="SSF50814">
    <property type="entry name" value="Lipocalins"/>
    <property type="match status" value="1"/>
</dbReference>
<dbReference type="Gene3D" id="2.40.128.20">
    <property type="match status" value="1"/>
</dbReference>
<dbReference type="Proteomes" id="UP000245768">
    <property type="component" value="Unassembled WGS sequence"/>
</dbReference>
<evidence type="ECO:0000313" key="1">
    <source>
        <dbReference type="EMBL" id="PWN89726.1"/>
    </source>
</evidence>
<evidence type="ECO:0000313" key="2">
    <source>
        <dbReference type="Proteomes" id="UP000245768"/>
    </source>
</evidence>
<gene>
    <name evidence="1" type="ORF">FA10DRAFT_268242</name>
</gene>
<dbReference type="PANTHER" id="PTHR40087:SF1">
    <property type="entry name" value="PHENOLIC ACID DECARBOXYLASE PADC"/>
    <property type="match status" value="1"/>
</dbReference>
<name>A0A316YKX2_9BASI</name>
<dbReference type="InterPro" id="IPR008729">
    <property type="entry name" value="PA_de_COase"/>
</dbReference>
<protein>
    <recommendedName>
        <fullName evidence="3">Phenolic acid decarboxylase</fullName>
    </recommendedName>
</protein>
<sequence length="132" mass="15228">MWFYNEDRIVYAIHGGPMAGRINFQKADYQCVRPGEIWQCNWLEETGTVCSLVYDIPNKKITTLLNFSKGHWENAEAAHGNKRNTADLERWRGLAKIGHQTDRFILNDQADILEAFQGQGDLEEIEMGWPTL</sequence>
<dbReference type="GO" id="GO:0016831">
    <property type="term" value="F:carboxy-lyase activity"/>
    <property type="evidence" value="ECO:0007669"/>
    <property type="project" value="InterPro"/>
</dbReference>
<dbReference type="EMBL" id="KZ819637">
    <property type="protein sequence ID" value="PWN89726.1"/>
    <property type="molecule type" value="Genomic_DNA"/>
</dbReference>
<reference evidence="1 2" key="1">
    <citation type="journal article" date="2018" name="Mol. Biol. Evol.">
        <title>Broad Genomic Sampling Reveals a Smut Pathogenic Ancestry of the Fungal Clade Ustilaginomycotina.</title>
        <authorList>
            <person name="Kijpornyongpan T."/>
            <person name="Mondo S.J."/>
            <person name="Barry K."/>
            <person name="Sandor L."/>
            <person name="Lee J."/>
            <person name="Lipzen A."/>
            <person name="Pangilinan J."/>
            <person name="LaButti K."/>
            <person name="Hainaut M."/>
            <person name="Henrissat B."/>
            <person name="Grigoriev I.V."/>
            <person name="Spatafora J.W."/>
            <person name="Aime M.C."/>
        </authorList>
    </citation>
    <scope>NUCLEOTIDE SEQUENCE [LARGE SCALE GENOMIC DNA]</scope>
    <source>
        <strain evidence="1 2">MCA 4198</strain>
    </source>
</reference>
<dbReference type="PANTHER" id="PTHR40087">
    <property type="entry name" value="PHENOLIC ACID DECARBOXYLASE PADC"/>
    <property type="match status" value="1"/>
</dbReference>
<proteinExistence type="predicted"/>
<dbReference type="RefSeq" id="XP_025376924.1">
    <property type="nucleotide sequence ID" value="XM_025522247.1"/>
</dbReference>
<dbReference type="GeneID" id="37044163"/>
<keyword evidence="2" id="KW-1185">Reference proteome</keyword>
<evidence type="ECO:0008006" key="3">
    <source>
        <dbReference type="Google" id="ProtNLM"/>
    </source>
</evidence>
<dbReference type="OrthoDB" id="4415004at2759"/>
<dbReference type="InterPro" id="IPR012674">
    <property type="entry name" value="Calycin"/>
</dbReference>
<dbReference type="AlphaFoldDB" id="A0A316YKX2"/>
<dbReference type="InParanoid" id="A0A316YKX2"/>